<evidence type="ECO:0000313" key="2">
    <source>
        <dbReference type="Proteomes" id="UP000234460"/>
    </source>
</evidence>
<reference evidence="1 2" key="1">
    <citation type="submission" date="2017-11" db="EMBL/GenBank/DDBJ databases">
        <authorList>
            <person name="Lechat P."/>
        </authorList>
    </citation>
    <scope>NUCLEOTIDE SEQUENCE [LARGE SCALE GENOMIC DNA]</scope>
    <source>
        <strain evidence="1">L495</strain>
    </source>
</reference>
<dbReference type="Proteomes" id="UP000234460">
    <property type="component" value="Chromosome LMANV2"/>
</dbReference>
<dbReference type="EMBL" id="OEJX01000063">
    <property type="protein sequence ID" value="SOR63299.1"/>
    <property type="molecule type" value="Genomic_DNA"/>
</dbReference>
<name>A0AAQ1P1Q0_LEPIR</name>
<proteinExistence type="predicted"/>
<evidence type="ECO:0000313" key="1">
    <source>
        <dbReference type="EMBL" id="SOR63299.1"/>
    </source>
</evidence>
<organism evidence="1 2">
    <name type="scientific">Leptospira interrogans serovar Manilae</name>
    <dbReference type="NCBI Taxonomy" id="214675"/>
    <lineage>
        <taxon>Bacteria</taxon>
        <taxon>Pseudomonadati</taxon>
        <taxon>Spirochaetota</taxon>
        <taxon>Spirochaetia</taxon>
        <taxon>Leptospirales</taxon>
        <taxon>Leptospiraceae</taxon>
        <taxon>Leptospira</taxon>
    </lineage>
</organism>
<protein>
    <submittedName>
        <fullName evidence="1">Uncharacterized protein</fullName>
    </submittedName>
</protein>
<dbReference type="AlphaFoldDB" id="A0AAQ1P1Q0"/>
<sequence length="38" mass="4394">MGHAVSKVENLKVFDFETKLLLKTIKSKAFQKKLFLGR</sequence>
<comment type="caution">
    <text evidence="1">The sequence shown here is derived from an EMBL/GenBank/DDBJ whole genome shotgun (WGS) entry which is preliminary data.</text>
</comment>
<accession>A0AAQ1P1Q0</accession>
<gene>
    <name evidence="1" type="ORF">LMANV2_660061</name>
</gene>